<accession>A0AAP0IRJ6</accession>
<feature type="compositionally biased region" description="Basic and acidic residues" evidence="1">
    <location>
        <begin position="1"/>
        <end position="10"/>
    </location>
</feature>
<dbReference type="EMBL" id="JBBNAG010000007">
    <property type="protein sequence ID" value="KAK9120110.1"/>
    <property type="molecule type" value="Genomic_DNA"/>
</dbReference>
<evidence type="ECO:0000313" key="2">
    <source>
        <dbReference type="EMBL" id="KAK9120110.1"/>
    </source>
</evidence>
<name>A0AAP0IRJ6_9MAGN</name>
<dbReference type="Proteomes" id="UP001419268">
    <property type="component" value="Unassembled WGS sequence"/>
</dbReference>
<sequence>MAEPHDRGGDGRGASPAIGSTGVGVESHPNPSPDLKTNKKKKKKSFFLPPDQTSRSGGRRCTRAHRARVHPLLGRAQNGPGSAHGPSLDLFWPRPGRVRPVWVDPTQTVKKEKMGEK</sequence>
<proteinExistence type="predicted"/>
<feature type="compositionally biased region" description="Basic residues" evidence="1">
    <location>
        <begin position="57"/>
        <end position="69"/>
    </location>
</feature>
<evidence type="ECO:0000313" key="3">
    <source>
        <dbReference type="Proteomes" id="UP001419268"/>
    </source>
</evidence>
<dbReference type="AlphaFoldDB" id="A0AAP0IRJ6"/>
<comment type="caution">
    <text evidence="2">The sequence shown here is derived from an EMBL/GenBank/DDBJ whole genome shotgun (WGS) entry which is preliminary data.</text>
</comment>
<reference evidence="2 3" key="1">
    <citation type="submission" date="2024-01" db="EMBL/GenBank/DDBJ databases">
        <title>Genome assemblies of Stephania.</title>
        <authorList>
            <person name="Yang L."/>
        </authorList>
    </citation>
    <scope>NUCLEOTIDE SEQUENCE [LARGE SCALE GENOMIC DNA]</scope>
    <source>
        <strain evidence="2">JXDWG</strain>
        <tissue evidence="2">Leaf</tissue>
    </source>
</reference>
<gene>
    <name evidence="2" type="ORF">Scep_018203</name>
</gene>
<evidence type="ECO:0000256" key="1">
    <source>
        <dbReference type="SAM" id="MobiDB-lite"/>
    </source>
</evidence>
<keyword evidence="3" id="KW-1185">Reference proteome</keyword>
<organism evidence="2 3">
    <name type="scientific">Stephania cephalantha</name>
    <dbReference type="NCBI Taxonomy" id="152367"/>
    <lineage>
        <taxon>Eukaryota</taxon>
        <taxon>Viridiplantae</taxon>
        <taxon>Streptophyta</taxon>
        <taxon>Embryophyta</taxon>
        <taxon>Tracheophyta</taxon>
        <taxon>Spermatophyta</taxon>
        <taxon>Magnoliopsida</taxon>
        <taxon>Ranunculales</taxon>
        <taxon>Menispermaceae</taxon>
        <taxon>Menispermoideae</taxon>
        <taxon>Cissampelideae</taxon>
        <taxon>Stephania</taxon>
    </lineage>
</organism>
<protein>
    <submittedName>
        <fullName evidence="2">Uncharacterized protein</fullName>
    </submittedName>
</protein>
<feature type="region of interest" description="Disordered" evidence="1">
    <location>
        <begin position="1"/>
        <end position="99"/>
    </location>
</feature>